<dbReference type="InterPro" id="IPR015590">
    <property type="entry name" value="Aldehyde_DH_dom"/>
</dbReference>
<dbReference type="InterPro" id="IPR029510">
    <property type="entry name" value="Ald_DH_CS_GLU"/>
</dbReference>
<dbReference type="RefSeq" id="XP_025432055.1">
    <property type="nucleotide sequence ID" value="XM_025574896.1"/>
</dbReference>
<dbReference type="EMBL" id="KZ821229">
    <property type="protein sequence ID" value="PYH46073.1"/>
    <property type="molecule type" value="Genomic_DNA"/>
</dbReference>
<keyword evidence="3 5" id="KW-0560">Oxidoreductase</keyword>
<evidence type="ECO:0000256" key="3">
    <source>
        <dbReference type="ARBA" id="ARBA00023002"/>
    </source>
</evidence>
<dbReference type="SUPFAM" id="SSF53720">
    <property type="entry name" value="ALDH-like"/>
    <property type="match status" value="1"/>
</dbReference>
<dbReference type="InterPro" id="IPR050740">
    <property type="entry name" value="Aldehyde_DH_Superfamily"/>
</dbReference>
<dbReference type="Proteomes" id="UP000248349">
    <property type="component" value="Unassembled WGS sequence"/>
</dbReference>
<dbReference type="InterPro" id="IPR016162">
    <property type="entry name" value="Ald_DH_N"/>
</dbReference>
<accession>A0A318ZNP4</accession>
<keyword evidence="2" id="KW-0521">NADP</keyword>
<dbReference type="PROSITE" id="PS00687">
    <property type="entry name" value="ALDEHYDE_DEHYDR_GLU"/>
    <property type="match status" value="1"/>
</dbReference>
<dbReference type="Gene3D" id="3.40.605.10">
    <property type="entry name" value="Aldehyde Dehydrogenase, Chain A, domain 1"/>
    <property type="match status" value="1"/>
</dbReference>
<sequence length="293" mass="31673">MSSAPATSRDFGLIIDNLDLPRRETFPVLNPVTGAELHSAPAATEEQAIQAVESAERAFEKWRETTPIQRREILNKAVDILQQRKDELVRAMVLETGAKPTWAAFNIKLGTEFVMEAAGMVTQIKGEMLPSNDKGTMCLVYKEPCGVVLGIAPWNAPIILGIRAFITPLICGNTCILKASESSAYTQYLIVDCFRQAGLPAGVLNFICCPRERAGLVTETMVAHHAIARVNFTGSTAVGRKIGQICATYLKPAVLELGGKAPMIILEDANLEEAVKAAAFGAMQHQGQVCMST</sequence>
<evidence type="ECO:0000259" key="7">
    <source>
        <dbReference type="Pfam" id="PF00171"/>
    </source>
</evidence>
<feature type="non-terminal residue" evidence="8">
    <location>
        <position position="293"/>
    </location>
</feature>
<dbReference type="Gene3D" id="3.40.309.10">
    <property type="entry name" value="Aldehyde Dehydrogenase, Chain A, domain 2"/>
    <property type="match status" value="1"/>
</dbReference>
<dbReference type="GeneID" id="37076124"/>
<dbReference type="STRING" id="1450539.A0A318ZNP4"/>
<keyword evidence="9" id="KW-1185">Reference proteome</keyword>
<dbReference type="FunFam" id="3.40.605.10:FF:000012">
    <property type="entry name" value="NAD-dependent succinate-semialdehyde dehydrogenase"/>
    <property type="match status" value="1"/>
</dbReference>
<dbReference type="AlphaFoldDB" id="A0A318ZNP4"/>
<dbReference type="InterPro" id="IPR016163">
    <property type="entry name" value="Ald_DH_C"/>
</dbReference>
<feature type="coiled-coil region" evidence="6">
    <location>
        <begin position="45"/>
        <end position="91"/>
    </location>
</feature>
<comment type="similarity">
    <text evidence="1 5">Belongs to the aldehyde dehydrogenase family.</text>
</comment>
<evidence type="ECO:0000256" key="5">
    <source>
        <dbReference type="RuleBase" id="RU003345"/>
    </source>
</evidence>
<dbReference type="PANTHER" id="PTHR43353">
    <property type="entry name" value="SUCCINATE-SEMIALDEHYDE DEHYDROGENASE, MITOCHONDRIAL"/>
    <property type="match status" value="1"/>
</dbReference>
<proteinExistence type="inferred from homology"/>
<reference evidence="8 9" key="1">
    <citation type="submission" date="2016-12" db="EMBL/GenBank/DDBJ databases">
        <title>The genomes of Aspergillus section Nigri reveals drivers in fungal speciation.</title>
        <authorList>
            <consortium name="DOE Joint Genome Institute"/>
            <person name="Vesth T.C."/>
            <person name="Nybo J."/>
            <person name="Theobald S."/>
            <person name="Brandl J."/>
            <person name="Frisvad J.C."/>
            <person name="Nielsen K.F."/>
            <person name="Lyhne E.K."/>
            <person name="Kogle M.E."/>
            <person name="Kuo A."/>
            <person name="Riley R."/>
            <person name="Clum A."/>
            <person name="Nolan M."/>
            <person name="Lipzen A."/>
            <person name="Salamov A."/>
            <person name="Henrissat B."/>
            <person name="Wiebenga A."/>
            <person name="De Vries R.P."/>
            <person name="Grigoriev I.V."/>
            <person name="Mortensen U.H."/>
            <person name="Andersen M.R."/>
            <person name="Baker S.E."/>
        </authorList>
    </citation>
    <scope>NUCLEOTIDE SEQUENCE [LARGE SCALE GENOMIC DNA]</scope>
    <source>
        <strain evidence="8 9">JOP 1030-1</strain>
    </source>
</reference>
<dbReference type="Pfam" id="PF00171">
    <property type="entry name" value="Aldedh"/>
    <property type="match status" value="1"/>
</dbReference>
<feature type="domain" description="Aldehyde dehydrogenase" evidence="7">
    <location>
        <begin position="24"/>
        <end position="293"/>
    </location>
</feature>
<dbReference type="OrthoDB" id="310895at2759"/>
<gene>
    <name evidence="8" type="ORF">BP01DRAFT_356238</name>
</gene>
<keyword evidence="6" id="KW-0175">Coiled coil</keyword>
<dbReference type="GO" id="GO:0009450">
    <property type="term" value="P:gamma-aminobutyric acid catabolic process"/>
    <property type="evidence" value="ECO:0007669"/>
    <property type="project" value="TreeGrafter"/>
</dbReference>
<evidence type="ECO:0000256" key="1">
    <source>
        <dbReference type="ARBA" id="ARBA00009986"/>
    </source>
</evidence>
<name>A0A318ZNP4_9EURO</name>
<evidence type="ECO:0000256" key="2">
    <source>
        <dbReference type="ARBA" id="ARBA00022857"/>
    </source>
</evidence>
<evidence type="ECO:0000313" key="8">
    <source>
        <dbReference type="EMBL" id="PYH46073.1"/>
    </source>
</evidence>
<feature type="active site" evidence="4">
    <location>
        <position position="256"/>
    </location>
</feature>
<evidence type="ECO:0000256" key="6">
    <source>
        <dbReference type="SAM" id="Coils"/>
    </source>
</evidence>
<dbReference type="InterPro" id="IPR016161">
    <property type="entry name" value="Ald_DH/histidinol_DH"/>
</dbReference>
<dbReference type="PANTHER" id="PTHR43353:SF6">
    <property type="entry name" value="CYTOPLASMIC ALDEHYDE DEHYDROGENASE (EUROFUNG)"/>
    <property type="match status" value="1"/>
</dbReference>
<dbReference type="GO" id="GO:0004777">
    <property type="term" value="F:succinate-semialdehyde dehydrogenase (NAD+) activity"/>
    <property type="evidence" value="ECO:0007669"/>
    <property type="project" value="TreeGrafter"/>
</dbReference>
<protein>
    <submittedName>
        <fullName evidence="8">ALDH-like protein</fullName>
    </submittedName>
</protein>
<organism evidence="8 9">
    <name type="scientific">Aspergillus saccharolyticus JOP 1030-1</name>
    <dbReference type="NCBI Taxonomy" id="1450539"/>
    <lineage>
        <taxon>Eukaryota</taxon>
        <taxon>Fungi</taxon>
        <taxon>Dikarya</taxon>
        <taxon>Ascomycota</taxon>
        <taxon>Pezizomycotina</taxon>
        <taxon>Eurotiomycetes</taxon>
        <taxon>Eurotiomycetidae</taxon>
        <taxon>Eurotiales</taxon>
        <taxon>Aspergillaceae</taxon>
        <taxon>Aspergillus</taxon>
        <taxon>Aspergillus subgen. Circumdati</taxon>
    </lineage>
</organism>
<evidence type="ECO:0000313" key="9">
    <source>
        <dbReference type="Proteomes" id="UP000248349"/>
    </source>
</evidence>
<evidence type="ECO:0000256" key="4">
    <source>
        <dbReference type="PROSITE-ProRule" id="PRU10007"/>
    </source>
</evidence>